<evidence type="ECO:0000313" key="2">
    <source>
        <dbReference type="EMBL" id="TYS19727.1"/>
    </source>
</evidence>
<feature type="region of interest" description="Disordered" evidence="1">
    <location>
        <begin position="14"/>
        <end position="42"/>
    </location>
</feature>
<dbReference type="EMBL" id="VTEI01000001">
    <property type="protein sequence ID" value="TYS19727.1"/>
    <property type="molecule type" value="Genomic_DNA"/>
</dbReference>
<comment type="caution">
    <text evidence="2">The sequence shown here is derived from an EMBL/GenBank/DDBJ whole genome shotgun (WGS) entry which is preliminary data.</text>
</comment>
<evidence type="ECO:0000256" key="1">
    <source>
        <dbReference type="SAM" id="MobiDB-lite"/>
    </source>
</evidence>
<evidence type="ECO:0000313" key="3">
    <source>
        <dbReference type="Proteomes" id="UP000322267"/>
    </source>
</evidence>
<name>A0A5D4NZH0_9BACI</name>
<accession>A0A5D4NZH0</accession>
<dbReference type="Proteomes" id="UP000322267">
    <property type="component" value="Unassembled WGS sequence"/>
</dbReference>
<dbReference type="OrthoDB" id="2941651at2"/>
<reference evidence="2 3" key="1">
    <citation type="submission" date="2019-08" db="EMBL/GenBank/DDBJ databases">
        <title>Bacillus genomes from the desert of Cuatro Cienegas, Coahuila.</title>
        <authorList>
            <person name="Olmedo-Alvarez G."/>
        </authorList>
    </citation>
    <scope>NUCLEOTIDE SEQUENCE [LARGE SCALE GENOMIC DNA]</scope>
    <source>
        <strain evidence="2 3">CH34_1T</strain>
    </source>
</reference>
<protein>
    <submittedName>
        <fullName evidence="2">Uncharacterized protein</fullName>
    </submittedName>
</protein>
<organism evidence="2 3">
    <name type="scientific">Rossellomorea vietnamensis</name>
    <dbReference type="NCBI Taxonomy" id="218284"/>
    <lineage>
        <taxon>Bacteria</taxon>
        <taxon>Bacillati</taxon>
        <taxon>Bacillota</taxon>
        <taxon>Bacilli</taxon>
        <taxon>Bacillales</taxon>
        <taxon>Bacillaceae</taxon>
        <taxon>Rossellomorea</taxon>
    </lineage>
</organism>
<proteinExistence type="predicted"/>
<dbReference type="AlphaFoldDB" id="A0A5D4NZH0"/>
<sequence length="60" mass="6684">MRFHLPPFTQEDCSGRRTISCGTSGKGETPQAQPRRLTARPAESYAWSGNPLLYNSQNLC</sequence>
<gene>
    <name evidence="2" type="ORF">FZC78_01480</name>
</gene>